<evidence type="ECO:0000313" key="6">
    <source>
        <dbReference type="Proteomes" id="UP000321223"/>
    </source>
</evidence>
<dbReference type="AlphaFoldDB" id="A0A510PDA3"/>
<dbReference type="InterPro" id="IPR015919">
    <property type="entry name" value="Cadherin-like_sf"/>
</dbReference>
<dbReference type="SMART" id="SM00112">
    <property type="entry name" value="CA"/>
    <property type="match status" value="2"/>
</dbReference>
<dbReference type="PRINTS" id="PR00205">
    <property type="entry name" value="CADHERIN"/>
</dbReference>
<sequence>MSLANTPFSYPFEVQGFLPESLTTQVQTIPPATNGNDLIFGTDGNDSINGLAGNDTIQGGQGNDTLQGNLGNDQLWGGDGTDELQGGAGNDTLEGGSGNDRLFGQENDDLLLGNDGNDTLSGDAGNDTLQGNLGNDRLLGGDGTDELQGGTGNDTLEGGSGNDRLFGQENDDLLLGNDGNDTISGDAGNDTLQGNLGDDLLFGETGNDQLWGGDGTDELQGGAGNDTLEGGSGNDQLLGQENDDLLLGNDGNDTISGDAGNDTLQGNLGDDLLFGETGNDRLWGGDGTDELQGGAGNDTLEGGSGNDQLFGQENDDLLRGNEGNDTLSGGTGNDVLEGSSGNDLLFDDNSASGGNDWLIGGEGNDQLQGGVGNDLIEGGTGNDIIFGEAGQDNFFFGVNNGQDQILDFDVATEKIIISPSLGFTNVSSILSTFSRPFLNVTRLTLSTGNTIDVFHANQSNPSVTPLTAANFIIDQPPSDLTLSNNRIGENLAIGTIIGTFTTTDIPLNPTNTFTYNLVTGIGATDNNLFTINGNKLQTNVVFDHEGRSSYSIRVRTTDPAGLSLEKSLTINVIDVNESPTDVNISNSSIAENQPQGTVVGTFSTTDPDRGNTFTYSLVSGAGSTNNSLFTIENNQLKTKSGFNHENINNYSIRVRTTDGNGLFFEKSLTINVTNVNETPTLVNPITDRQILQDQPFTFQIPANTFTDVDAGDVLTYSVTLSNNNPLPSWLTFNPTTRTLAGTPTSANVGILDIRVTARDRGGLSTSDVFSLQVNRRIIGNQNNNDLEGTNANDFIDGQGGNDRLVGNLGNDTLTGGAGGDRFVFSSPSQGIDLITDFNVIDDTINVSASGFRAGLVANAAIQSSQFLIGTSATTASQLFIYNKTTGALFFDADGLGGATQVQLATLNPGLTLTKADIFVVV</sequence>
<dbReference type="CDD" id="cd11303">
    <property type="entry name" value="Dystroglycan_repeat"/>
    <property type="match status" value="1"/>
</dbReference>
<evidence type="ECO:0000256" key="2">
    <source>
        <dbReference type="ARBA" id="ARBA00022525"/>
    </source>
</evidence>
<dbReference type="PRINTS" id="PR00313">
    <property type="entry name" value="CABNDNGRPT"/>
</dbReference>
<keyword evidence="2" id="KW-0964">Secreted</keyword>
<dbReference type="Pfam" id="PF00028">
    <property type="entry name" value="Cadherin"/>
    <property type="match status" value="1"/>
</dbReference>
<gene>
    <name evidence="5" type="ORF">MAE30S32_03790</name>
</gene>
<dbReference type="PROSITE" id="PS00330">
    <property type="entry name" value="HEMOLYSIN_CALCIUM"/>
    <property type="match status" value="10"/>
</dbReference>
<dbReference type="Pfam" id="PF00353">
    <property type="entry name" value="HemolysinCabind"/>
    <property type="match status" value="8"/>
</dbReference>
<dbReference type="CDD" id="cd11304">
    <property type="entry name" value="Cadherin_repeat"/>
    <property type="match status" value="2"/>
</dbReference>
<evidence type="ECO:0000256" key="3">
    <source>
        <dbReference type="SAM" id="MobiDB-lite"/>
    </source>
</evidence>
<dbReference type="RefSeq" id="WP_147068882.1">
    <property type="nucleotide sequence ID" value="NZ_BHVU01000011.1"/>
</dbReference>
<dbReference type="Gene3D" id="2.60.40.60">
    <property type="entry name" value="Cadherins"/>
    <property type="match status" value="2"/>
</dbReference>
<comment type="caution">
    <text evidence="5">The sequence shown here is derived from an EMBL/GenBank/DDBJ whole genome shotgun (WGS) entry which is preliminary data.</text>
</comment>
<feature type="compositionally biased region" description="Low complexity" evidence="3">
    <location>
        <begin position="234"/>
        <end position="253"/>
    </location>
</feature>
<dbReference type="Gene3D" id="2.150.10.10">
    <property type="entry name" value="Serralysin-like metalloprotease, C-terminal"/>
    <property type="match status" value="6"/>
</dbReference>
<dbReference type="Proteomes" id="UP000321223">
    <property type="component" value="Unassembled WGS sequence"/>
</dbReference>
<feature type="domain" description="Cadherin" evidence="4">
    <location>
        <begin position="581"/>
        <end position="686"/>
    </location>
</feature>
<dbReference type="InterPro" id="IPR002126">
    <property type="entry name" value="Cadherin-like_dom"/>
</dbReference>
<dbReference type="SUPFAM" id="SSF49313">
    <property type="entry name" value="Cadherin-like"/>
    <property type="match status" value="3"/>
</dbReference>
<dbReference type="Gene3D" id="2.60.40.10">
    <property type="entry name" value="Immunoglobulins"/>
    <property type="match status" value="1"/>
</dbReference>
<dbReference type="InterPro" id="IPR001343">
    <property type="entry name" value="Hemolysn_Ca-bd"/>
</dbReference>
<dbReference type="PROSITE" id="PS50268">
    <property type="entry name" value="CADHERIN_2"/>
    <property type="match status" value="2"/>
</dbReference>
<dbReference type="EMBL" id="BHVU01000011">
    <property type="protein sequence ID" value="GCA91727.1"/>
    <property type="molecule type" value="Genomic_DNA"/>
</dbReference>
<dbReference type="InterPro" id="IPR050557">
    <property type="entry name" value="RTX_toxin/Mannuronan_C5-epim"/>
</dbReference>
<dbReference type="InterPro" id="IPR011049">
    <property type="entry name" value="Serralysin-like_metalloprot_C"/>
</dbReference>
<reference evidence="5 6" key="1">
    <citation type="journal article" date="2019" name="Appl. Environ. Microbiol.">
        <title>Co-occurrence of broad and narrow host-range viruses infecting the toxic bloom-forming cyanobacterium Microcystis aeruginosa.</title>
        <authorList>
            <person name="Morimoto D."/>
            <person name="Tominaga K."/>
            <person name="Nishimura Y."/>
            <person name="Yoshida N."/>
            <person name="Kimura S."/>
            <person name="Sako Y."/>
            <person name="Yoshida T."/>
        </authorList>
    </citation>
    <scope>NUCLEOTIDE SEQUENCE [LARGE SCALE GENOMIC DNA]</scope>
    <source>
        <strain evidence="5 6">11-30S32</strain>
    </source>
</reference>
<dbReference type="GO" id="GO:0005509">
    <property type="term" value="F:calcium ion binding"/>
    <property type="evidence" value="ECO:0007669"/>
    <property type="project" value="InterPro"/>
</dbReference>
<dbReference type="Pfam" id="PF05345">
    <property type="entry name" value="He_PIG"/>
    <property type="match status" value="1"/>
</dbReference>
<feature type="domain" description="Cadherin" evidence="4">
    <location>
        <begin position="487"/>
        <end position="581"/>
    </location>
</feature>
<dbReference type="GO" id="GO:0016020">
    <property type="term" value="C:membrane"/>
    <property type="evidence" value="ECO:0007669"/>
    <property type="project" value="InterPro"/>
</dbReference>
<evidence type="ECO:0000256" key="1">
    <source>
        <dbReference type="ARBA" id="ARBA00004613"/>
    </source>
</evidence>
<dbReference type="InterPro" id="IPR013783">
    <property type="entry name" value="Ig-like_fold"/>
</dbReference>
<evidence type="ECO:0000313" key="5">
    <source>
        <dbReference type="EMBL" id="GCA91727.1"/>
    </source>
</evidence>
<name>A0A510PDA3_MICAE</name>
<dbReference type="PANTHER" id="PTHR38340">
    <property type="entry name" value="S-LAYER PROTEIN"/>
    <property type="match status" value="1"/>
</dbReference>
<dbReference type="GO" id="GO:0005576">
    <property type="term" value="C:extracellular region"/>
    <property type="evidence" value="ECO:0007669"/>
    <property type="project" value="UniProtKB-SubCell"/>
</dbReference>
<dbReference type="PANTHER" id="PTHR38340:SF1">
    <property type="entry name" value="S-LAYER PROTEIN"/>
    <property type="match status" value="1"/>
</dbReference>
<feature type="compositionally biased region" description="Polar residues" evidence="3">
    <location>
        <begin position="55"/>
        <end position="72"/>
    </location>
</feature>
<accession>A0A510PDA3</accession>
<feature type="region of interest" description="Disordered" evidence="3">
    <location>
        <begin position="203"/>
        <end position="347"/>
    </location>
</feature>
<evidence type="ECO:0000259" key="4">
    <source>
        <dbReference type="PROSITE" id="PS50268"/>
    </source>
</evidence>
<dbReference type="InterPro" id="IPR006644">
    <property type="entry name" value="Cadg"/>
</dbReference>
<proteinExistence type="predicted"/>
<dbReference type="SMART" id="SM00736">
    <property type="entry name" value="CADG"/>
    <property type="match status" value="2"/>
</dbReference>
<feature type="region of interest" description="Disordered" evidence="3">
    <location>
        <begin position="55"/>
        <end position="170"/>
    </location>
</feature>
<dbReference type="GO" id="GO:0007156">
    <property type="term" value="P:homophilic cell adhesion via plasma membrane adhesion molecules"/>
    <property type="evidence" value="ECO:0007669"/>
    <property type="project" value="InterPro"/>
</dbReference>
<protein>
    <recommendedName>
        <fullName evidence="4">Cadherin domain-containing protein</fullName>
    </recommendedName>
</protein>
<organism evidence="5 6">
    <name type="scientific">Microcystis aeruginosa 11-30S32</name>
    <dbReference type="NCBI Taxonomy" id="2358142"/>
    <lineage>
        <taxon>Bacteria</taxon>
        <taxon>Bacillati</taxon>
        <taxon>Cyanobacteriota</taxon>
        <taxon>Cyanophyceae</taxon>
        <taxon>Oscillatoriophycideae</taxon>
        <taxon>Chroococcales</taxon>
        <taxon>Microcystaceae</taxon>
        <taxon>Microcystis</taxon>
    </lineage>
</organism>
<comment type="subcellular location">
    <subcellularLocation>
        <location evidence="1">Secreted</location>
    </subcellularLocation>
</comment>
<dbReference type="SUPFAM" id="SSF51120">
    <property type="entry name" value="beta-Roll"/>
    <property type="match status" value="4"/>
</dbReference>
<dbReference type="InterPro" id="IPR018511">
    <property type="entry name" value="Hemolysin-typ_Ca-bd_CS"/>
</dbReference>
<feature type="compositionally biased region" description="Low complexity" evidence="3">
    <location>
        <begin position="110"/>
        <end position="138"/>
    </location>
</feature>